<evidence type="ECO:0000256" key="2">
    <source>
        <dbReference type="SAM" id="Phobius"/>
    </source>
</evidence>
<dbReference type="RefSeq" id="WP_068750036.1">
    <property type="nucleotide sequence ID" value="NZ_LR214441.1"/>
</dbReference>
<feature type="region of interest" description="Disordered" evidence="1">
    <location>
        <begin position="275"/>
        <end position="301"/>
    </location>
</feature>
<dbReference type="EMBL" id="MBQD01000005">
    <property type="protein sequence ID" value="OCL36859.1"/>
    <property type="molecule type" value="Genomic_DNA"/>
</dbReference>
<dbReference type="Proteomes" id="UP000093501">
    <property type="component" value="Unassembled WGS sequence"/>
</dbReference>
<dbReference type="InterPro" id="IPR024529">
    <property type="entry name" value="ECF_trnsprt_substrate-spec"/>
</dbReference>
<feature type="transmembrane region" description="Helical" evidence="2">
    <location>
        <begin position="180"/>
        <end position="201"/>
    </location>
</feature>
<feature type="compositionally biased region" description="Polar residues" evidence="1">
    <location>
        <begin position="291"/>
        <end position="301"/>
    </location>
</feature>
<accession>A0A1C0AR68</accession>
<feature type="transmembrane region" description="Helical" evidence="2">
    <location>
        <begin position="97"/>
        <end position="120"/>
    </location>
</feature>
<keyword evidence="2" id="KW-1133">Transmembrane helix</keyword>
<name>A0A1C0AR68_9ACTN</name>
<feature type="transmembrane region" description="Helical" evidence="2">
    <location>
        <begin position="24"/>
        <end position="47"/>
    </location>
</feature>
<keyword evidence="2" id="KW-0472">Membrane</keyword>
<organism evidence="3 4">
    <name type="scientific">Tessaracoccus lapidicaptus</name>
    <dbReference type="NCBI Taxonomy" id="1427523"/>
    <lineage>
        <taxon>Bacteria</taxon>
        <taxon>Bacillati</taxon>
        <taxon>Actinomycetota</taxon>
        <taxon>Actinomycetes</taxon>
        <taxon>Propionibacteriales</taxon>
        <taxon>Propionibacteriaceae</taxon>
        <taxon>Tessaracoccus</taxon>
    </lineage>
</organism>
<keyword evidence="2" id="KW-0812">Transmembrane</keyword>
<dbReference type="AlphaFoldDB" id="A0A1C0AR68"/>
<dbReference type="PIRSF" id="PIRSF037395">
    <property type="entry name" value="UCP037395_ABCper"/>
    <property type="match status" value="1"/>
</dbReference>
<evidence type="ECO:0000256" key="1">
    <source>
        <dbReference type="SAM" id="MobiDB-lite"/>
    </source>
</evidence>
<dbReference type="Pfam" id="PF12822">
    <property type="entry name" value="ECF_trnsprt"/>
    <property type="match status" value="1"/>
</dbReference>
<protein>
    <submittedName>
        <fullName evidence="3">ECF transporter S component</fullName>
    </submittedName>
</protein>
<reference evidence="4" key="1">
    <citation type="submission" date="2016-07" db="EMBL/GenBank/DDBJ databases">
        <authorList>
            <person name="Florea S."/>
            <person name="Webb J.S."/>
            <person name="Jaromczyk J."/>
            <person name="Schardl C.L."/>
        </authorList>
    </citation>
    <scope>NUCLEOTIDE SEQUENCE [LARGE SCALE GENOMIC DNA]</scope>
    <source>
        <strain evidence="4">IPBSL-7</strain>
    </source>
</reference>
<feature type="transmembrane region" description="Helical" evidence="2">
    <location>
        <begin position="59"/>
        <end position="77"/>
    </location>
</feature>
<dbReference type="Gene3D" id="1.10.1760.20">
    <property type="match status" value="1"/>
</dbReference>
<keyword evidence="4" id="KW-1185">Reference proteome</keyword>
<dbReference type="GO" id="GO:0022857">
    <property type="term" value="F:transmembrane transporter activity"/>
    <property type="evidence" value="ECO:0007669"/>
    <property type="project" value="InterPro"/>
</dbReference>
<proteinExistence type="predicted"/>
<comment type="caution">
    <text evidence="3">The sequence shown here is derived from an EMBL/GenBank/DDBJ whole genome shotgun (WGS) entry which is preliminary data.</text>
</comment>
<evidence type="ECO:0000313" key="3">
    <source>
        <dbReference type="EMBL" id="OCL36859.1"/>
    </source>
</evidence>
<gene>
    <name evidence="3" type="ORF">BCR15_13040</name>
</gene>
<dbReference type="InterPro" id="IPR017196">
    <property type="entry name" value="ECF_substrate-spec_UCP037395"/>
</dbReference>
<feature type="transmembrane region" description="Helical" evidence="2">
    <location>
        <begin position="151"/>
        <end position="168"/>
    </location>
</feature>
<sequence length="301" mass="31180">MSRADPFLDIPAPVVGVRLGWRTWAVIVASTALGLFALGWPLLFPAIGVTPQHTADAPFVFAALLPLVVVLVIAQVTEGGLDARSLAVLGVLSAVNAALRPALGAGTAGIESVFFLLILAGRAFGPGFGYLLGFTSMFASALLTAGVGPWLPFQMLCAAWVGLTAGLLPRRVSGRAELAMLVAMGIASAYAYGALMNLWFWPFIATGMESAAGSLDYLPGAPVAENLTRFGWFTLLTSTGGWDTGRALTTSLALVVLGRPVLAVLRRASGIGRVATGDQGRRGSHLIGSPHGSSNPVQARD</sequence>
<evidence type="ECO:0000313" key="4">
    <source>
        <dbReference type="Proteomes" id="UP000093501"/>
    </source>
</evidence>